<feature type="compositionally biased region" description="Basic and acidic residues" evidence="1">
    <location>
        <begin position="60"/>
        <end position="71"/>
    </location>
</feature>
<feature type="region of interest" description="Disordered" evidence="1">
    <location>
        <begin position="1"/>
        <end position="71"/>
    </location>
</feature>
<dbReference type="AlphaFoldDB" id="A0A392VFH7"/>
<name>A0A392VFH7_9FABA</name>
<feature type="non-terminal residue" evidence="2">
    <location>
        <position position="71"/>
    </location>
</feature>
<feature type="compositionally biased region" description="Pro residues" evidence="1">
    <location>
        <begin position="45"/>
        <end position="55"/>
    </location>
</feature>
<evidence type="ECO:0000313" key="3">
    <source>
        <dbReference type="Proteomes" id="UP000265520"/>
    </source>
</evidence>
<feature type="non-terminal residue" evidence="2">
    <location>
        <position position="1"/>
    </location>
</feature>
<dbReference type="Proteomes" id="UP000265520">
    <property type="component" value="Unassembled WGS sequence"/>
</dbReference>
<feature type="compositionally biased region" description="Basic and acidic residues" evidence="1">
    <location>
        <begin position="1"/>
        <end position="11"/>
    </location>
</feature>
<evidence type="ECO:0000256" key="1">
    <source>
        <dbReference type="SAM" id="MobiDB-lite"/>
    </source>
</evidence>
<sequence length="71" mass="8187">ERRLKLIRDHGLNPPQFQHPRHAYVTPSLSPPPPPPPLHHHCDAFPPPPPPPPIYHPQQHHSEINAPYHDH</sequence>
<keyword evidence="3" id="KW-1185">Reference proteome</keyword>
<dbReference type="EMBL" id="LXQA011146156">
    <property type="protein sequence ID" value="MCI86637.1"/>
    <property type="molecule type" value="Genomic_DNA"/>
</dbReference>
<organism evidence="2 3">
    <name type="scientific">Trifolium medium</name>
    <dbReference type="NCBI Taxonomy" id="97028"/>
    <lineage>
        <taxon>Eukaryota</taxon>
        <taxon>Viridiplantae</taxon>
        <taxon>Streptophyta</taxon>
        <taxon>Embryophyta</taxon>
        <taxon>Tracheophyta</taxon>
        <taxon>Spermatophyta</taxon>
        <taxon>Magnoliopsida</taxon>
        <taxon>eudicotyledons</taxon>
        <taxon>Gunneridae</taxon>
        <taxon>Pentapetalae</taxon>
        <taxon>rosids</taxon>
        <taxon>fabids</taxon>
        <taxon>Fabales</taxon>
        <taxon>Fabaceae</taxon>
        <taxon>Papilionoideae</taxon>
        <taxon>50 kb inversion clade</taxon>
        <taxon>NPAAA clade</taxon>
        <taxon>Hologalegina</taxon>
        <taxon>IRL clade</taxon>
        <taxon>Trifolieae</taxon>
        <taxon>Trifolium</taxon>
    </lineage>
</organism>
<comment type="caution">
    <text evidence="2">The sequence shown here is derived from an EMBL/GenBank/DDBJ whole genome shotgun (WGS) entry which is preliminary data.</text>
</comment>
<reference evidence="2 3" key="1">
    <citation type="journal article" date="2018" name="Front. Plant Sci.">
        <title>Red Clover (Trifolium pratense) and Zigzag Clover (T. medium) - A Picture of Genomic Similarities and Differences.</title>
        <authorList>
            <person name="Dluhosova J."/>
            <person name="Istvanek J."/>
            <person name="Nedelnik J."/>
            <person name="Repkova J."/>
        </authorList>
    </citation>
    <scope>NUCLEOTIDE SEQUENCE [LARGE SCALE GENOMIC DNA]</scope>
    <source>
        <strain evidence="3">cv. 10/8</strain>
        <tissue evidence="2">Leaf</tissue>
    </source>
</reference>
<proteinExistence type="predicted"/>
<accession>A0A392VFH7</accession>
<protein>
    <submittedName>
        <fullName evidence="2">Uncharacterized protein</fullName>
    </submittedName>
</protein>
<evidence type="ECO:0000313" key="2">
    <source>
        <dbReference type="EMBL" id="MCI86637.1"/>
    </source>
</evidence>